<keyword evidence="8" id="KW-0472">Membrane</keyword>
<dbReference type="Pfam" id="PF03712">
    <property type="entry name" value="Cu2_monoox_C"/>
    <property type="match status" value="1"/>
</dbReference>
<dbReference type="Pfam" id="PF01082">
    <property type="entry name" value="Cu2_monooxygen"/>
    <property type="match status" value="1"/>
</dbReference>
<evidence type="ECO:0000256" key="5">
    <source>
        <dbReference type="ARBA" id="ARBA00023002"/>
    </source>
</evidence>
<evidence type="ECO:0000256" key="2">
    <source>
        <dbReference type="ARBA" id="ARBA00004479"/>
    </source>
</evidence>
<dbReference type="OrthoDB" id="10003276at2759"/>
<keyword evidence="10" id="KW-0325">Glycoprotein</keyword>
<dbReference type="Gene3D" id="2.60.40.1210">
    <property type="entry name" value="Cellobiose dehydrogenase, cytochrome domain"/>
    <property type="match status" value="1"/>
</dbReference>
<dbReference type="SUPFAM" id="SSF49344">
    <property type="entry name" value="CBD9-like"/>
    <property type="match status" value="1"/>
</dbReference>
<feature type="chain" id="PRO_5039681298" description="DOMON domain-containing protein" evidence="11">
    <location>
        <begin position="22"/>
        <end position="579"/>
    </location>
</feature>
<dbReference type="InterPro" id="IPR045266">
    <property type="entry name" value="DOH_DOMON"/>
</dbReference>
<evidence type="ECO:0000313" key="13">
    <source>
        <dbReference type="EMBL" id="KAG7461071.1"/>
    </source>
</evidence>
<keyword evidence="5" id="KW-0560">Oxidoreductase</keyword>
<comment type="subcellular location">
    <subcellularLocation>
        <location evidence="2">Membrane</location>
        <topology evidence="2">Single-pass type I membrane protein</topology>
    </subcellularLocation>
</comment>
<protein>
    <recommendedName>
        <fullName evidence="12">DOMON domain-containing protein</fullName>
    </recommendedName>
</protein>
<comment type="cofactor">
    <cofactor evidence="1">
        <name>Cu(2+)</name>
        <dbReference type="ChEBI" id="CHEBI:29036"/>
    </cofactor>
</comment>
<dbReference type="PROSITE" id="PS50836">
    <property type="entry name" value="DOMON"/>
    <property type="match status" value="1"/>
</dbReference>
<evidence type="ECO:0000256" key="11">
    <source>
        <dbReference type="SAM" id="SignalP"/>
    </source>
</evidence>
<evidence type="ECO:0000256" key="1">
    <source>
        <dbReference type="ARBA" id="ARBA00001973"/>
    </source>
</evidence>
<keyword evidence="7" id="KW-0503">Monooxygenase</keyword>
<dbReference type="SUPFAM" id="SSF49742">
    <property type="entry name" value="PHM/PNGase F"/>
    <property type="match status" value="2"/>
</dbReference>
<evidence type="ECO:0000256" key="8">
    <source>
        <dbReference type="ARBA" id="ARBA00023136"/>
    </source>
</evidence>
<dbReference type="GO" id="GO:0004500">
    <property type="term" value="F:dopamine beta-monooxygenase activity"/>
    <property type="evidence" value="ECO:0007669"/>
    <property type="project" value="InterPro"/>
</dbReference>
<dbReference type="Proteomes" id="UP001046870">
    <property type="component" value="Chromosome 18"/>
</dbReference>
<dbReference type="InterPro" id="IPR000323">
    <property type="entry name" value="Cu2_ascorb_mOase_N"/>
</dbReference>
<dbReference type="Pfam" id="PF03351">
    <property type="entry name" value="DOMON"/>
    <property type="match status" value="1"/>
</dbReference>
<dbReference type="GO" id="GO:0005507">
    <property type="term" value="F:copper ion binding"/>
    <property type="evidence" value="ECO:0007669"/>
    <property type="project" value="InterPro"/>
</dbReference>
<evidence type="ECO:0000256" key="7">
    <source>
        <dbReference type="ARBA" id="ARBA00023033"/>
    </source>
</evidence>
<dbReference type="GO" id="GO:0005615">
    <property type="term" value="C:extracellular space"/>
    <property type="evidence" value="ECO:0007669"/>
    <property type="project" value="TreeGrafter"/>
</dbReference>
<dbReference type="EMBL" id="JAFDVH010000018">
    <property type="protein sequence ID" value="KAG7461071.1"/>
    <property type="molecule type" value="Genomic_DNA"/>
</dbReference>
<dbReference type="InterPro" id="IPR028460">
    <property type="entry name" value="Tbh/DBH"/>
</dbReference>
<dbReference type="InterPro" id="IPR036939">
    <property type="entry name" value="Cu2_ascorb_mOase_N_sf"/>
</dbReference>
<dbReference type="PANTHER" id="PTHR10157">
    <property type="entry name" value="DOPAMINE BETA HYDROXYLASE RELATED"/>
    <property type="match status" value="1"/>
</dbReference>
<dbReference type="AlphaFoldDB" id="A0A9D3SY30"/>
<dbReference type="PRINTS" id="PR00767">
    <property type="entry name" value="DBMONOXGNASE"/>
</dbReference>
<evidence type="ECO:0000259" key="12">
    <source>
        <dbReference type="PROSITE" id="PS50836"/>
    </source>
</evidence>
<keyword evidence="4 11" id="KW-0732">Signal</keyword>
<dbReference type="SMART" id="SM00664">
    <property type="entry name" value="DoH"/>
    <property type="match status" value="1"/>
</dbReference>
<dbReference type="GO" id="GO:0030667">
    <property type="term" value="C:secretory granule membrane"/>
    <property type="evidence" value="ECO:0007669"/>
    <property type="project" value="TreeGrafter"/>
</dbReference>
<comment type="similarity">
    <text evidence="3">Belongs to the copper type II ascorbate-dependent monooxygenase family.</text>
</comment>
<evidence type="ECO:0000256" key="3">
    <source>
        <dbReference type="ARBA" id="ARBA00010676"/>
    </source>
</evidence>
<name>A0A9D3SY30_MEGAT</name>
<dbReference type="InterPro" id="IPR024548">
    <property type="entry name" value="Cu2_monoox_C"/>
</dbReference>
<feature type="domain" description="DOMON" evidence="12">
    <location>
        <begin position="34"/>
        <end position="150"/>
    </location>
</feature>
<dbReference type="Gene3D" id="2.60.120.230">
    <property type="match status" value="1"/>
</dbReference>
<keyword evidence="9" id="KW-1015">Disulfide bond</keyword>
<accession>A0A9D3SY30</accession>
<dbReference type="CDD" id="cd09631">
    <property type="entry name" value="DOMON_DOH"/>
    <property type="match status" value="1"/>
</dbReference>
<evidence type="ECO:0000256" key="4">
    <source>
        <dbReference type="ARBA" id="ARBA00022729"/>
    </source>
</evidence>
<evidence type="ECO:0000313" key="14">
    <source>
        <dbReference type="Proteomes" id="UP001046870"/>
    </source>
</evidence>
<dbReference type="Gene3D" id="2.60.120.310">
    <property type="entry name" value="Copper type II, ascorbate-dependent monooxygenase, N-terminal domain"/>
    <property type="match status" value="1"/>
</dbReference>
<dbReference type="GO" id="GO:0006589">
    <property type="term" value="P:octopamine biosynthetic process"/>
    <property type="evidence" value="ECO:0007669"/>
    <property type="project" value="TreeGrafter"/>
</dbReference>
<keyword evidence="14" id="KW-1185">Reference proteome</keyword>
<dbReference type="InterPro" id="IPR008977">
    <property type="entry name" value="PHM/PNGase_F_dom_sf"/>
</dbReference>
<sequence length="579" mass="64057">MGPLLLVSALLVWPLRSGAQGDQLPLAEHLDQDQNVTLRWGFDETRDEIMFELTVKTTGWVGLGFSPNGGMAGADIVIGGVSPNGSTYFTDRHAVGQSLPLVDARQSYTILSLAEADGQTIMKFQRSIQSCDGDDFAISTSPIKLIYAFGLTDEIKYHSSRRGTKEVNLLKYSPRTSSTDGSYFDFTANNFTVPPVHTYYHCRIVKLPALGSKHHVYRIEPIIQNPDLVHHMLLYYCSPSVNETLTGMCYSGQHHAFHMCMGAMATWAVGGGGFEIPEAAGISIGGDDDVSYYRLEIHYNNQEQVSGRIDDSGLRFHYTPVLRQYDASILSVGLIVDKSYFIPPNATSFKSYALCKTSLISQLLPSPVPDLNIFMVMLHTHLAGRKIRVGHFRNGAQIDFLALDEHYDFELQQALLLGKIKNVKLGDELVLECTYNTVDRTKLTELGLATTDEMCFAYIFYYPAIDINNCWSIPDIGSIDTAIGAANHSMAVSMYESMTWDADTVEKYQDALKNVNQYVFLDNRQNDHAVQMGYIPELKATPSADCRAVQGEVTPVAGSAAAHTPGITLLLWLAALRLL</sequence>
<gene>
    <name evidence="13" type="ORF">MATL_G00206220</name>
</gene>
<keyword evidence="6" id="KW-0186">Copper</keyword>
<proteinExistence type="inferred from homology"/>
<evidence type="ECO:0000256" key="6">
    <source>
        <dbReference type="ARBA" id="ARBA00023008"/>
    </source>
</evidence>
<reference evidence="13" key="1">
    <citation type="submission" date="2021-01" db="EMBL/GenBank/DDBJ databases">
        <authorList>
            <person name="Zahm M."/>
            <person name="Roques C."/>
            <person name="Cabau C."/>
            <person name="Klopp C."/>
            <person name="Donnadieu C."/>
            <person name="Jouanno E."/>
            <person name="Lampietro C."/>
            <person name="Louis A."/>
            <person name="Herpin A."/>
            <person name="Echchiki A."/>
            <person name="Berthelot C."/>
            <person name="Parey E."/>
            <person name="Roest-Crollius H."/>
            <person name="Braasch I."/>
            <person name="Postlethwait J."/>
            <person name="Bobe J."/>
            <person name="Montfort J."/>
            <person name="Bouchez O."/>
            <person name="Begum T."/>
            <person name="Mejri S."/>
            <person name="Adams A."/>
            <person name="Chen W.-J."/>
            <person name="Guiguen Y."/>
        </authorList>
    </citation>
    <scope>NUCLEOTIDE SEQUENCE</scope>
    <source>
        <strain evidence="13">YG-15Mar2019-1</strain>
        <tissue evidence="13">Brain</tissue>
    </source>
</reference>
<organism evidence="13 14">
    <name type="scientific">Megalops atlanticus</name>
    <name type="common">Tarpon</name>
    <name type="synonym">Clupea gigantea</name>
    <dbReference type="NCBI Taxonomy" id="7932"/>
    <lineage>
        <taxon>Eukaryota</taxon>
        <taxon>Metazoa</taxon>
        <taxon>Chordata</taxon>
        <taxon>Craniata</taxon>
        <taxon>Vertebrata</taxon>
        <taxon>Euteleostomi</taxon>
        <taxon>Actinopterygii</taxon>
        <taxon>Neopterygii</taxon>
        <taxon>Teleostei</taxon>
        <taxon>Elopiformes</taxon>
        <taxon>Megalopidae</taxon>
        <taxon>Megalops</taxon>
    </lineage>
</organism>
<dbReference type="FunFam" id="2.60.40.1210:FF:000001">
    <property type="entry name" value="Monooxygenase, DBH-like 1, like"/>
    <property type="match status" value="1"/>
</dbReference>
<dbReference type="GO" id="GO:0042420">
    <property type="term" value="P:dopamine catabolic process"/>
    <property type="evidence" value="ECO:0007669"/>
    <property type="project" value="TreeGrafter"/>
</dbReference>
<dbReference type="InterPro" id="IPR000945">
    <property type="entry name" value="DBH-like"/>
</dbReference>
<dbReference type="InterPro" id="IPR014784">
    <property type="entry name" value="Cu2_ascorb_mOase-like_C"/>
</dbReference>
<feature type="signal peptide" evidence="11">
    <location>
        <begin position="1"/>
        <end position="21"/>
    </location>
</feature>
<evidence type="ECO:0000256" key="9">
    <source>
        <dbReference type="ARBA" id="ARBA00023157"/>
    </source>
</evidence>
<comment type="caution">
    <text evidence="13">The sequence shown here is derived from an EMBL/GenBank/DDBJ whole genome shotgun (WGS) entry which is preliminary data.</text>
</comment>
<dbReference type="PANTHER" id="PTHR10157:SF41">
    <property type="entry name" value="DBH-LIKE MONOOXYGENASE PROTEIN 2 HOMOLOG"/>
    <property type="match status" value="1"/>
</dbReference>
<dbReference type="GO" id="GO:0042421">
    <property type="term" value="P:norepinephrine biosynthetic process"/>
    <property type="evidence" value="ECO:0007669"/>
    <property type="project" value="TreeGrafter"/>
</dbReference>
<dbReference type="InterPro" id="IPR005018">
    <property type="entry name" value="DOMON_domain"/>
</dbReference>
<evidence type="ECO:0000256" key="10">
    <source>
        <dbReference type="ARBA" id="ARBA00023180"/>
    </source>
</evidence>
<dbReference type="FunFam" id="2.60.120.230:FF:000001">
    <property type="entry name" value="Monooxygenase, DBH-like 1"/>
    <property type="match status" value="1"/>
</dbReference>